<dbReference type="SUPFAM" id="SSF50891">
    <property type="entry name" value="Cyclophilin-like"/>
    <property type="match status" value="2"/>
</dbReference>
<gene>
    <name evidence="6" type="primary">pxpB</name>
    <name evidence="6" type="ORF">IWA51_01375</name>
</gene>
<dbReference type="InterPro" id="IPR052708">
    <property type="entry name" value="PxpC"/>
</dbReference>
<dbReference type="Proteomes" id="UP000595224">
    <property type="component" value="Chromosome"/>
</dbReference>
<feature type="domain" description="Carboxyltransferase" evidence="5">
    <location>
        <begin position="275"/>
        <end position="547"/>
    </location>
</feature>
<feature type="domain" description="Carboxyltransferase" evidence="4">
    <location>
        <begin position="4"/>
        <end position="210"/>
    </location>
</feature>
<dbReference type="AlphaFoldDB" id="A0A7T3V5N5"/>
<dbReference type="RefSeq" id="WP_198442872.1">
    <property type="nucleotide sequence ID" value="NZ_CBCSHE010000013.1"/>
</dbReference>
<dbReference type="Pfam" id="PF02682">
    <property type="entry name" value="CT_C_D"/>
    <property type="match status" value="1"/>
</dbReference>
<evidence type="ECO:0000313" key="6">
    <source>
        <dbReference type="EMBL" id="QQA01299.1"/>
    </source>
</evidence>
<evidence type="ECO:0000259" key="4">
    <source>
        <dbReference type="SMART" id="SM00796"/>
    </source>
</evidence>
<protein>
    <submittedName>
        <fullName evidence="6">5-oxoprolinase subunit PxpB</fullName>
        <ecNumber evidence="6">3.5.2.9</ecNumber>
    </submittedName>
</protein>
<sequence length="558" mass="59710">MENVEFNFDGTDYAIVKFGNSISPQINERVRSVCEYLESLSLKKNLSGAIVEWVPTYCTVCVYYNPLKISLAKIKKILYESVKFNGATKGKSGTLHEIPVCYEDEFSPDMKNVCAHSGLSKEEVVAAHTSPVYTVYMLGFLPGFAYLGGMDERLETPRLEVPRVKIPAGSVAIGGRQTGVYPVDSPGGWQIIGRTNVKPYDVSGKQKILFRAGDKIKFRAVTKDEFALLEKQSAGENSCGGECVKERYVATSGIKILSAGAGTFIETSGARGLQKDGFNCGGVMDENAMILANIIAGNIPKAAVLESTLLGPSVEFNGECDFCITGADQNATLDGTAVPLYTKVHAGAGSILALSAAVSGLRTYIAFAGGIIAPSVNKNFGGIKIKSGDCFAIGNFFAPKEISVRSIPAVSAKCSARAGVVDVHVVKGAQFASFEGDCARAFLNAVYTVMPASNRMGCRLDGEHIQCRGGTDIISDAIPWGSVQIASAGLPIVMLSDRQTTGGYAKIATVIPSDLHLFAQFVPGTKIRFVLVSRKHALSLLKKTNRLLLKKYSEVHYV</sequence>
<keyword evidence="7" id="KW-1185">Reference proteome</keyword>
<dbReference type="InterPro" id="IPR010016">
    <property type="entry name" value="PxpB"/>
</dbReference>
<evidence type="ECO:0000313" key="7">
    <source>
        <dbReference type="Proteomes" id="UP000595224"/>
    </source>
</evidence>
<dbReference type="KEGG" id="tper:IWA51_01375"/>
<dbReference type="InterPro" id="IPR029000">
    <property type="entry name" value="Cyclophilin-like_dom_sf"/>
</dbReference>
<dbReference type="InterPro" id="IPR003833">
    <property type="entry name" value="CT_C_D"/>
</dbReference>
<dbReference type="NCBIfam" id="TIGR00370">
    <property type="entry name" value="5-oxoprolinase subunit PxpB"/>
    <property type="match status" value="1"/>
</dbReference>
<dbReference type="InterPro" id="IPR003778">
    <property type="entry name" value="CT_A_B"/>
</dbReference>
<keyword evidence="2 6" id="KW-0378">Hydrolase</keyword>
<dbReference type="Pfam" id="PF02626">
    <property type="entry name" value="CT_A_B"/>
    <property type="match status" value="1"/>
</dbReference>
<dbReference type="GO" id="GO:0017168">
    <property type="term" value="F:5-oxoprolinase (ATP-hydrolyzing) activity"/>
    <property type="evidence" value="ECO:0007669"/>
    <property type="project" value="UniProtKB-EC"/>
</dbReference>
<proteinExistence type="predicted"/>
<evidence type="ECO:0000256" key="1">
    <source>
        <dbReference type="ARBA" id="ARBA00022741"/>
    </source>
</evidence>
<keyword evidence="1" id="KW-0547">Nucleotide-binding</keyword>
<dbReference type="EC" id="3.5.2.9" evidence="6"/>
<keyword evidence="3" id="KW-0067">ATP-binding</keyword>
<evidence type="ECO:0000256" key="2">
    <source>
        <dbReference type="ARBA" id="ARBA00022801"/>
    </source>
</evidence>
<dbReference type="PANTHER" id="PTHR43309:SF5">
    <property type="entry name" value="5-OXOPROLINASE SUBUNIT C"/>
    <property type="match status" value="1"/>
</dbReference>
<dbReference type="EMBL" id="CP064936">
    <property type="protein sequence ID" value="QQA01299.1"/>
    <property type="molecule type" value="Genomic_DNA"/>
</dbReference>
<organism evidence="6 7">
    <name type="scientific">Treponema peruense</name>
    <dbReference type="NCBI Taxonomy" id="2787628"/>
    <lineage>
        <taxon>Bacteria</taxon>
        <taxon>Pseudomonadati</taxon>
        <taxon>Spirochaetota</taxon>
        <taxon>Spirochaetia</taxon>
        <taxon>Spirochaetales</taxon>
        <taxon>Treponemataceae</taxon>
        <taxon>Treponema</taxon>
    </lineage>
</organism>
<name>A0A7T3V5N5_9SPIR</name>
<dbReference type="Gene3D" id="3.30.1360.40">
    <property type="match status" value="1"/>
</dbReference>
<dbReference type="GO" id="GO:0005524">
    <property type="term" value="F:ATP binding"/>
    <property type="evidence" value="ECO:0007669"/>
    <property type="project" value="UniProtKB-KW"/>
</dbReference>
<accession>A0A7T3V5N5</accession>
<evidence type="ECO:0000259" key="5">
    <source>
        <dbReference type="SMART" id="SM00797"/>
    </source>
</evidence>
<dbReference type="SMART" id="SM00797">
    <property type="entry name" value="AHS2"/>
    <property type="match status" value="1"/>
</dbReference>
<dbReference type="SUPFAM" id="SSF160467">
    <property type="entry name" value="PH0987 N-terminal domain-like"/>
    <property type="match status" value="1"/>
</dbReference>
<dbReference type="PANTHER" id="PTHR43309">
    <property type="entry name" value="5-OXOPROLINASE SUBUNIT C"/>
    <property type="match status" value="1"/>
</dbReference>
<evidence type="ECO:0000256" key="3">
    <source>
        <dbReference type="ARBA" id="ARBA00022840"/>
    </source>
</evidence>
<reference evidence="6 7" key="1">
    <citation type="submission" date="2020-11" db="EMBL/GenBank/DDBJ databases">
        <title>Treponema Peruensis nv. sp., first commensal Treponema isolated from human feces.</title>
        <authorList>
            <person name="Belkhou C."/>
            <person name="Raes J."/>
        </authorList>
    </citation>
    <scope>NUCLEOTIDE SEQUENCE [LARGE SCALE GENOMIC DNA]</scope>
    <source>
        <strain evidence="6 7">RCC2812</strain>
    </source>
</reference>
<dbReference type="Gene3D" id="2.40.100.10">
    <property type="entry name" value="Cyclophilin-like"/>
    <property type="match status" value="2"/>
</dbReference>
<dbReference type="SMART" id="SM00796">
    <property type="entry name" value="AHS1"/>
    <property type="match status" value="1"/>
</dbReference>